<dbReference type="InterPro" id="IPR039597">
    <property type="entry name" value="M-RIP_PH"/>
</dbReference>
<dbReference type="SMART" id="SM00233">
    <property type="entry name" value="PH"/>
    <property type="match status" value="1"/>
</dbReference>
<dbReference type="InterPro" id="IPR001849">
    <property type="entry name" value="PH_domain"/>
</dbReference>
<dbReference type="EMBL" id="JH668440">
    <property type="protein sequence ID" value="KAG6453241.1"/>
    <property type="molecule type" value="Genomic_DNA"/>
</dbReference>
<evidence type="ECO:0000259" key="3">
    <source>
        <dbReference type="PROSITE" id="PS50003"/>
    </source>
</evidence>
<evidence type="ECO:0000256" key="2">
    <source>
        <dbReference type="SAM" id="MobiDB-lite"/>
    </source>
</evidence>
<keyword evidence="1" id="KW-0175">Coiled coil</keyword>
<keyword evidence="5" id="KW-1185">Reference proteome</keyword>
<feature type="compositionally biased region" description="Basic and acidic residues" evidence="2">
    <location>
        <begin position="436"/>
        <end position="451"/>
    </location>
</feature>
<organism evidence="4 5">
    <name type="scientific">Manduca sexta</name>
    <name type="common">Tobacco hawkmoth</name>
    <name type="synonym">Tobacco hornworm</name>
    <dbReference type="NCBI Taxonomy" id="7130"/>
    <lineage>
        <taxon>Eukaryota</taxon>
        <taxon>Metazoa</taxon>
        <taxon>Ecdysozoa</taxon>
        <taxon>Arthropoda</taxon>
        <taxon>Hexapoda</taxon>
        <taxon>Insecta</taxon>
        <taxon>Pterygota</taxon>
        <taxon>Neoptera</taxon>
        <taxon>Endopterygota</taxon>
        <taxon>Lepidoptera</taxon>
        <taxon>Glossata</taxon>
        <taxon>Ditrysia</taxon>
        <taxon>Bombycoidea</taxon>
        <taxon>Sphingidae</taxon>
        <taxon>Sphinginae</taxon>
        <taxon>Sphingini</taxon>
        <taxon>Manduca</taxon>
    </lineage>
</organism>
<feature type="compositionally biased region" description="Low complexity" evidence="2">
    <location>
        <begin position="203"/>
        <end position="214"/>
    </location>
</feature>
<evidence type="ECO:0000256" key="1">
    <source>
        <dbReference type="SAM" id="Coils"/>
    </source>
</evidence>
<feature type="region of interest" description="Disordered" evidence="2">
    <location>
        <begin position="164"/>
        <end position="233"/>
    </location>
</feature>
<feature type="compositionally biased region" description="Basic and acidic residues" evidence="2">
    <location>
        <begin position="382"/>
        <end position="396"/>
    </location>
</feature>
<dbReference type="PANTHER" id="PTHR17271:SF1">
    <property type="entry name" value="PROTEIN OUTSPREAD"/>
    <property type="match status" value="1"/>
</dbReference>
<feature type="domain" description="PH" evidence="3">
    <location>
        <begin position="239"/>
        <end position="338"/>
    </location>
</feature>
<name>A0A921Z8G1_MANSE</name>
<feature type="compositionally biased region" description="Basic and acidic residues" evidence="2">
    <location>
        <begin position="110"/>
        <end position="128"/>
    </location>
</feature>
<protein>
    <recommendedName>
        <fullName evidence="3">PH domain-containing protein</fullName>
    </recommendedName>
</protein>
<evidence type="ECO:0000313" key="5">
    <source>
        <dbReference type="Proteomes" id="UP000791440"/>
    </source>
</evidence>
<gene>
    <name evidence="4" type="ORF">O3G_MSEX008057</name>
</gene>
<feature type="coiled-coil region" evidence="1">
    <location>
        <begin position="567"/>
        <end position="615"/>
    </location>
</feature>
<proteinExistence type="predicted"/>
<sequence>MIDATVKKLRNVGFNLFSSLDYFLGRHKRNATFPGGQTASLLQSSTTRKYSADASTLRDVADGCGGTRTRYCSGGATTWPGPRFSYYLNLTYLLPTVYTDQPVSSASPPTRDKINGEEKARSRRRETWAEPAAPPVTDEAGVRSPLLQQQHQQYDEQLRDIAASLTRPRSRRALPPTLERPTRLPPPDRLPARGSPDGGIPPEEGNSSSASEGSEPTDVAEATEGGEGGRVELPAERLLHARAGWLQRRSPGGWSRHWFVLRGAALLYFRDPHAEHRGLMDGVIDLSGISRVVDLPTSASTNGYAFETETWDGKHIVLSAVTAGIRANWVSAMRRTAGLPDTGPLSLILREDTVDQASESSTSPITPVTPVTGKLAPFSSDEEYRTASEGGRRDSADWGDVGTQPPPSPILNRTPISKVKEKVRGRSSHQVPPKTDAAKDEIDSTKEKENPLVEVDENEKPIEPRKRSYISTIDKQSIEIEDLRKQLKLALNDLHATETELARLQKLKSEAALRENKMEELVTSLQKKEEELSVRTKEAENFDAIKQLYNQDKAVWENKLTETQKFLKESTDHCELLTRQLSSAQENIKQLQRELNELNEKLLRSIKENESLYARIRELEGRVVAESPTKEKRKSIGSLSDLTNINQDLNVETLEKTRLIEEYVEIRASADLEALKASQKEVAEAVDRYKTEKLGELCSALASETLSHAAADSDLDQHRANVEAARVREAWAAARDALGAELVQAEVARALSRAAQVCEDSSTSRARED</sequence>
<dbReference type="Pfam" id="PF00169">
    <property type="entry name" value="PH"/>
    <property type="match status" value="1"/>
</dbReference>
<feature type="coiled-coil region" evidence="1">
    <location>
        <begin position="473"/>
        <end position="531"/>
    </location>
</feature>
<dbReference type="GO" id="GO:0051015">
    <property type="term" value="F:actin filament binding"/>
    <property type="evidence" value="ECO:0007669"/>
    <property type="project" value="TreeGrafter"/>
</dbReference>
<reference evidence="4" key="1">
    <citation type="journal article" date="2016" name="Insect Biochem. Mol. Biol.">
        <title>Multifaceted biological insights from a draft genome sequence of the tobacco hornworm moth, Manduca sexta.</title>
        <authorList>
            <person name="Kanost M.R."/>
            <person name="Arrese E.L."/>
            <person name="Cao X."/>
            <person name="Chen Y.R."/>
            <person name="Chellapilla S."/>
            <person name="Goldsmith M.R."/>
            <person name="Grosse-Wilde E."/>
            <person name="Heckel D.G."/>
            <person name="Herndon N."/>
            <person name="Jiang H."/>
            <person name="Papanicolaou A."/>
            <person name="Qu J."/>
            <person name="Soulages J.L."/>
            <person name="Vogel H."/>
            <person name="Walters J."/>
            <person name="Waterhouse R.M."/>
            <person name="Ahn S.J."/>
            <person name="Almeida F.C."/>
            <person name="An C."/>
            <person name="Aqrawi P."/>
            <person name="Bretschneider A."/>
            <person name="Bryant W.B."/>
            <person name="Bucks S."/>
            <person name="Chao H."/>
            <person name="Chevignon G."/>
            <person name="Christen J.M."/>
            <person name="Clarke D.F."/>
            <person name="Dittmer N.T."/>
            <person name="Ferguson L.C.F."/>
            <person name="Garavelou S."/>
            <person name="Gordon K.H.J."/>
            <person name="Gunaratna R.T."/>
            <person name="Han Y."/>
            <person name="Hauser F."/>
            <person name="He Y."/>
            <person name="Heidel-Fischer H."/>
            <person name="Hirsh A."/>
            <person name="Hu Y."/>
            <person name="Jiang H."/>
            <person name="Kalra D."/>
            <person name="Klinner C."/>
            <person name="Konig C."/>
            <person name="Kovar C."/>
            <person name="Kroll A.R."/>
            <person name="Kuwar S.S."/>
            <person name="Lee S.L."/>
            <person name="Lehman R."/>
            <person name="Li K."/>
            <person name="Li Z."/>
            <person name="Liang H."/>
            <person name="Lovelace S."/>
            <person name="Lu Z."/>
            <person name="Mansfield J.H."/>
            <person name="McCulloch K.J."/>
            <person name="Mathew T."/>
            <person name="Morton B."/>
            <person name="Muzny D.M."/>
            <person name="Neunemann D."/>
            <person name="Ongeri F."/>
            <person name="Pauchet Y."/>
            <person name="Pu L.L."/>
            <person name="Pyrousis I."/>
            <person name="Rao X.J."/>
            <person name="Redding A."/>
            <person name="Roesel C."/>
            <person name="Sanchez-Gracia A."/>
            <person name="Schaack S."/>
            <person name="Shukla A."/>
            <person name="Tetreau G."/>
            <person name="Wang Y."/>
            <person name="Xiong G.H."/>
            <person name="Traut W."/>
            <person name="Walsh T.K."/>
            <person name="Worley K.C."/>
            <person name="Wu D."/>
            <person name="Wu W."/>
            <person name="Wu Y.Q."/>
            <person name="Zhang X."/>
            <person name="Zou Z."/>
            <person name="Zucker H."/>
            <person name="Briscoe A.D."/>
            <person name="Burmester T."/>
            <person name="Clem R.J."/>
            <person name="Feyereisen R."/>
            <person name="Grimmelikhuijzen C.J.P."/>
            <person name="Hamodrakas S.J."/>
            <person name="Hansson B.S."/>
            <person name="Huguet E."/>
            <person name="Jermiin L.S."/>
            <person name="Lan Q."/>
            <person name="Lehman H.K."/>
            <person name="Lorenzen M."/>
            <person name="Merzendorfer H."/>
            <person name="Michalopoulos I."/>
            <person name="Morton D.B."/>
            <person name="Muthukrishnan S."/>
            <person name="Oakeshott J.G."/>
            <person name="Palmer W."/>
            <person name="Park Y."/>
            <person name="Passarelli A.L."/>
            <person name="Rozas J."/>
            <person name="Schwartz L.M."/>
            <person name="Smith W."/>
            <person name="Southgate A."/>
            <person name="Vilcinskas A."/>
            <person name="Vogt R."/>
            <person name="Wang P."/>
            <person name="Werren J."/>
            <person name="Yu X.Q."/>
            <person name="Zhou J.J."/>
            <person name="Brown S.J."/>
            <person name="Scherer S.E."/>
            <person name="Richards S."/>
            <person name="Blissard G.W."/>
        </authorList>
    </citation>
    <scope>NUCLEOTIDE SEQUENCE</scope>
</reference>
<dbReference type="PANTHER" id="PTHR17271">
    <property type="entry name" value="PLECKSTRIN HOMOLOGY PH DOMAIN-CONTAINING PROTEIN"/>
    <property type="match status" value="1"/>
</dbReference>
<dbReference type="Proteomes" id="UP000791440">
    <property type="component" value="Unassembled WGS sequence"/>
</dbReference>
<comment type="caution">
    <text evidence="4">The sequence shown here is derived from an EMBL/GenBank/DDBJ whole genome shotgun (WGS) entry which is preliminary data.</text>
</comment>
<feature type="region of interest" description="Disordered" evidence="2">
    <location>
        <begin position="354"/>
        <end position="453"/>
    </location>
</feature>
<dbReference type="CDD" id="cd13275">
    <property type="entry name" value="PH_M-RIP"/>
    <property type="match status" value="1"/>
</dbReference>
<evidence type="ECO:0000313" key="4">
    <source>
        <dbReference type="EMBL" id="KAG6453241.1"/>
    </source>
</evidence>
<feature type="region of interest" description="Disordered" evidence="2">
    <location>
        <begin position="101"/>
        <end position="142"/>
    </location>
</feature>
<reference evidence="4" key="2">
    <citation type="submission" date="2020-12" db="EMBL/GenBank/DDBJ databases">
        <authorList>
            <person name="Kanost M."/>
        </authorList>
    </citation>
    <scope>NUCLEOTIDE SEQUENCE</scope>
</reference>
<dbReference type="InterPro" id="IPR052223">
    <property type="entry name" value="Actin_Cytoskeleton_Reg"/>
</dbReference>
<dbReference type="GO" id="GO:0015629">
    <property type="term" value="C:actin cytoskeleton"/>
    <property type="evidence" value="ECO:0007669"/>
    <property type="project" value="TreeGrafter"/>
</dbReference>
<dbReference type="PROSITE" id="PS50003">
    <property type="entry name" value="PH_DOMAIN"/>
    <property type="match status" value="1"/>
</dbReference>
<dbReference type="AlphaFoldDB" id="A0A921Z8G1"/>
<feature type="compositionally biased region" description="Low complexity" evidence="2">
    <location>
        <begin position="358"/>
        <end position="372"/>
    </location>
</feature>
<accession>A0A921Z8G1</accession>